<evidence type="ECO:0000313" key="2">
    <source>
        <dbReference type="Proteomes" id="UP000289238"/>
    </source>
</evidence>
<dbReference type="EMBL" id="QOVM01000002">
    <property type="protein sequence ID" value="RXG23693.1"/>
    <property type="molecule type" value="Genomic_DNA"/>
</dbReference>
<protein>
    <submittedName>
        <fullName evidence="1">Uncharacterized protein</fullName>
    </submittedName>
</protein>
<proteinExistence type="predicted"/>
<accession>A0A4Q0PAA5</accession>
<organism evidence="1 2">
    <name type="scientific">Leeuwenhoekiella aequorea</name>
    <dbReference type="NCBI Taxonomy" id="283736"/>
    <lineage>
        <taxon>Bacteria</taxon>
        <taxon>Pseudomonadati</taxon>
        <taxon>Bacteroidota</taxon>
        <taxon>Flavobacteriia</taxon>
        <taxon>Flavobacteriales</taxon>
        <taxon>Flavobacteriaceae</taxon>
        <taxon>Leeuwenhoekiella</taxon>
    </lineage>
</organism>
<reference evidence="1 2" key="1">
    <citation type="submission" date="2018-07" db="EMBL/GenBank/DDBJ databases">
        <title>Leeuwenhoekiella genomics.</title>
        <authorList>
            <person name="Tahon G."/>
            <person name="Willems A."/>
        </authorList>
    </citation>
    <scope>NUCLEOTIDE SEQUENCE [LARGE SCALE GENOMIC DNA]</scope>
    <source>
        <strain evidence="1 2">LMG 22550</strain>
    </source>
</reference>
<evidence type="ECO:0000313" key="1">
    <source>
        <dbReference type="EMBL" id="RXG23693.1"/>
    </source>
</evidence>
<dbReference type="RefSeq" id="WP_128757201.1">
    <property type="nucleotide sequence ID" value="NZ_QOVM01000002.1"/>
</dbReference>
<sequence>MDRGYIYIETERWTDWYHNSGNGLSKTHSTFEGLTREVIFSNTSGYSSYQSYPTFEYGGGAYDSNIGANYDGKLSLEERTIEKITERTSVDKIYNNLEGKADCVYQKMVDNKNNINWILENFNDGDTPSQFNLKLVMSTTLGNETNASTIKSGNTFIIKINANTLSSRTTLGLARTVIHEGIHARLREFLFRKGGTVSKNDFPGVYEYYRIYQDNWDHQQMADFYRGTIAKGLKQFDNGQHTDQFYDDMAWEGLANIVDANNRPNEIYTEAWKKLTDTEQNRIKNTIANEKSNGNKTCVK</sequence>
<dbReference type="Proteomes" id="UP000289238">
    <property type="component" value="Unassembled WGS sequence"/>
</dbReference>
<keyword evidence="2" id="KW-1185">Reference proteome</keyword>
<dbReference type="OrthoDB" id="1450227at2"/>
<dbReference type="AlphaFoldDB" id="A0A4Q0PAA5"/>
<gene>
    <name evidence="1" type="ORF">DSM00_1309</name>
</gene>
<name>A0A4Q0PAA5_9FLAO</name>
<comment type="caution">
    <text evidence="1">The sequence shown here is derived from an EMBL/GenBank/DDBJ whole genome shotgun (WGS) entry which is preliminary data.</text>
</comment>